<sequence length="115" mass="13287">MKIAGELKRKQIQLRSGHAPLNHHLHRLKKAGSPSCPHCDLTGRQVRETVKHFLLECPAYQRERFHLRRKTGQAAYSLQHLLSEEKTIAHTLRYIGGTKRFQHVYGNISPDTNNE</sequence>
<dbReference type="EMBL" id="MU802556">
    <property type="protein sequence ID" value="KAJ3978991.1"/>
    <property type="molecule type" value="Genomic_DNA"/>
</dbReference>
<accession>A0AA38PPK6</accession>
<protein>
    <recommendedName>
        <fullName evidence="3">Reverse transcriptase zinc-binding domain-containing protein</fullName>
    </recommendedName>
</protein>
<name>A0AA38PPK6_9AGAR</name>
<comment type="caution">
    <text evidence="1">The sequence shown here is derived from an EMBL/GenBank/DDBJ whole genome shotgun (WGS) entry which is preliminary data.</text>
</comment>
<organism evidence="1 2">
    <name type="scientific">Lentinula detonsa</name>
    <dbReference type="NCBI Taxonomy" id="2804962"/>
    <lineage>
        <taxon>Eukaryota</taxon>
        <taxon>Fungi</taxon>
        <taxon>Dikarya</taxon>
        <taxon>Basidiomycota</taxon>
        <taxon>Agaricomycotina</taxon>
        <taxon>Agaricomycetes</taxon>
        <taxon>Agaricomycetidae</taxon>
        <taxon>Agaricales</taxon>
        <taxon>Marasmiineae</taxon>
        <taxon>Omphalotaceae</taxon>
        <taxon>Lentinula</taxon>
    </lineage>
</organism>
<evidence type="ECO:0008006" key="3">
    <source>
        <dbReference type="Google" id="ProtNLM"/>
    </source>
</evidence>
<dbReference type="AlphaFoldDB" id="A0AA38PPK6"/>
<evidence type="ECO:0000313" key="2">
    <source>
        <dbReference type="Proteomes" id="UP001163850"/>
    </source>
</evidence>
<gene>
    <name evidence="1" type="ORF">F5890DRAFT_1421969</name>
</gene>
<proteinExistence type="predicted"/>
<evidence type="ECO:0000313" key="1">
    <source>
        <dbReference type="EMBL" id="KAJ3978991.1"/>
    </source>
</evidence>
<reference evidence="1" key="1">
    <citation type="submission" date="2022-08" db="EMBL/GenBank/DDBJ databases">
        <authorList>
            <consortium name="DOE Joint Genome Institute"/>
            <person name="Min B."/>
            <person name="Riley R."/>
            <person name="Sierra-Patev S."/>
            <person name="Naranjo-Ortiz M."/>
            <person name="Looney B."/>
            <person name="Konkel Z."/>
            <person name="Slot J.C."/>
            <person name="Sakamoto Y."/>
            <person name="Steenwyk J.L."/>
            <person name="Rokas A."/>
            <person name="Carro J."/>
            <person name="Camarero S."/>
            <person name="Ferreira P."/>
            <person name="Molpeceres G."/>
            <person name="Ruiz-Duenas F.J."/>
            <person name="Serrano A."/>
            <person name="Henrissat B."/>
            <person name="Drula E."/>
            <person name="Hughes K.W."/>
            <person name="Mata J.L."/>
            <person name="Ishikawa N.K."/>
            <person name="Vargas-Isla R."/>
            <person name="Ushijima S."/>
            <person name="Smith C.A."/>
            <person name="Ahrendt S."/>
            <person name="Andreopoulos W."/>
            <person name="He G."/>
            <person name="Labutti K."/>
            <person name="Lipzen A."/>
            <person name="Ng V."/>
            <person name="Sandor L."/>
            <person name="Barry K."/>
            <person name="Martinez A.T."/>
            <person name="Xiao Y."/>
            <person name="Gibbons J.G."/>
            <person name="Terashima K."/>
            <person name="Hibbett D.S."/>
            <person name="Grigoriev I.V."/>
        </authorList>
    </citation>
    <scope>NUCLEOTIDE SEQUENCE</scope>
    <source>
        <strain evidence="1">TFB7829</strain>
    </source>
</reference>
<dbReference type="Proteomes" id="UP001163850">
    <property type="component" value="Unassembled WGS sequence"/>
</dbReference>